<evidence type="ECO:0000313" key="6">
    <source>
        <dbReference type="Proteomes" id="UP000277300"/>
    </source>
</evidence>
<feature type="region of interest" description="Disordered" evidence="3">
    <location>
        <begin position="517"/>
        <end position="537"/>
    </location>
</feature>
<sequence>MDSDMSIDQFFRDDIKPLDLPPCDVEHLDEILMVIKTAHPSIRTKVQADLIEKDGAYIVKLLDFFDVCELDDDRTVLHKLFDIFYGILQMCNRSLIDILLSDTNFISVVGVFGYNPGLIREMDFRSTLEGETGFNEVIAITDRSVVERVHINFRIQVIKDNVLSRSLPDGCVLLLEHMTNENNYHILSYISETDEYWKEIKDLIRSDDKRLDGLGLLKAIINLVRVTKPIDKLSQPRREPFGAPPVFSSLIGNLFGGGELFEAFASVMGSPYSKLEEITLAVDILNLLVFFLGPDRLRAYLASEGKCVPAPISDKDRISWGPDASLFTAMLVAFERYESVRAQMFTLLREIFRLPLAHDDKFLSVLYPNYMHWLLQPLKSNASVRDDSVLFDLQDDAVKFMRACAARAEAFFSRFLIQNDLFTPALENLDIGKRNSGAVSSAILELLSFIEKTNLTSLVEHIHTKFYETYKAECPLVFEAIRVRYDGNSDSTDAPIDSAKADKVRFVRGGSIDDEEELYWEKETGGPESSTPEFDKNGLSEVSKVCIPI</sequence>
<feature type="domain" description="Serine/threonine-protein phosphatase 4 regulatory subunit 3-like central" evidence="4">
    <location>
        <begin position="396"/>
        <end position="486"/>
    </location>
</feature>
<dbReference type="GO" id="GO:0030289">
    <property type="term" value="C:protein phosphatase 4 complex"/>
    <property type="evidence" value="ECO:0007669"/>
    <property type="project" value="TreeGrafter"/>
</dbReference>
<dbReference type="AlphaFoldDB" id="A0A3F2RVL5"/>
<dbReference type="InterPro" id="IPR006887">
    <property type="entry name" value="P4R3-like_central_dom"/>
</dbReference>
<gene>
    <name evidence="5" type="ORF">BBP00_00003020</name>
</gene>
<dbReference type="PANTHER" id="PTHR23318:SF0">
    <property type="entry name" value="SERINE_THREONINE-PROTEIN PHOSPHATASE 4 REGULATORY SUBUNIT 3"/>
    <property type="match status" value="1"/>
</dbReference>
<dbReference type="InterPro" id="IPR051137">
    <property type="entry name" value="PP4R3-like"/>
</dbReference>
<reference evidence="5 6" key="1">
    <citation type="submission" date="2018-07" db="EMBL/GenBank/DDBJ databases">
        <title>Genome sequencing of oomycete isolates from Chile give support for New Zealand origin for Phytophthora kernoviae and make available the first Nothophytophthora sp. genome.</title>
        <authorList>
            <person name="Studholme D.J."/>
            <person name="Sanfuentes E."/>
            <person name="Panda P."/>
            <person name="Hill R."/>
            <person name="Sambles C."/>
            <person name="Grant M."/>
            <person name="Williams N.M."/>
            <person name="Mcdougal R.L."/>
        </authorList>
    </citation>
    <scope>NUCLEOTIDE SEQUENCE [LARGE SCALE GENOMIC DNA]</scope>
    <source>
        <strain evidence="5">Chile6</strain>
    </source>
</reference>
<dbReference type="Proteomes" id="UP000277300">
    <property type="component" value="Unassembled WGS sequence"/>
</dbReference>
<name>A0A3F2RVL5_9STRA</name>
<dbReference type="EMBL" id="MBDO02000059">
    <property type="protein sequence ID" value="RLN65132.1"/>
    <property type="molecule type" value="Genomic_DNA"/>
</dbReference>
<proteinExistence type="predicted"/>
<dbReference type="GO" id="GO:0072542">
    <property type="term" value="F:protein phosphatase activator activity"/>
    <property type="evidence" value="ECO:0007669"/>
    <property type="project" value="TreeGrafter"/>
</dbReference>
<comment type="caution">
    <text evidence="5">The sequence shown here is derived from an EMBL/GenBank/DDBJ whole genome shotgun (WGS) entry which is preliminary data.</text>
</comment>
<evidence type="ECO:0000256" key="1">
    <source>
        <dbReference type="ARBA" id="ARBA00004123"/>
    </source>
</evidence>
<dbReference type="OrthoDB" id="27483at2759"/>
<accession>A0A3F2RVL5</accession>
<dbReference type="PANTHER" id="PTHR23318">
    <property type="entry name" value="ATP SYNTHASE GAMMA-RELATED"/>
    <property type="match status" value="1"/>
</dbReference>
<evidence type="ECO:0000256" key="2">
    <source>
        <dbReference type="ARBA" id="ARBA00023242"/>
    </source>
</evidence>
<dbReference type="Pfam" id="PF04802">
    <property type="entry name" value="PP4R3"/>
    <property type="match status" value="2"/>
</dbReference>
<keyword evidence="2" id="KW-0539">Nucleus</keyword>
<comment type="subcellular location">
    <subcellularLocation>
        <location evidence="1">Nucleus</location>
    </subcellularLocation>
</comment>
<organism evidence="5 6">
    <name type="scientific">Phytophthora kernoviae</name>
    <dbReference type="NCBI Taxonomy" id="325452"/>
    <lineage>
        <taxon>Eukaryota</taxon>
        <taxon>Sar</taxon>
        <taxon>Stramenopiles</taxon>
        <taxon>Oomycota</taxon>
        <taxon>Peronosporomycetes</taxon>
        <taxon>Peronosporales</taxon>
        <taxon>Peronosporaceae</taxon>
        <taxon>Phytophthora</taxon>
    </lineage>
</organism>
<feature type="domain" description="Serine/threonine-protein phosphatase 4 regulatory subunit 3-like central" evidence="4">
    <location>
        <begin position="31"/>
        <end position="384"/>
    </location>
</feature>
<evidence type="ECO:0000259" key="4">
    <source>
        <dbReference type="Pfam" id="PF04802"/>
    </source>
</evidence>
<dbReference type="GO" id="GO:0005654">
    <property type="term" value="C:nucleoplasm"/>
    <property type="evidence" value="ECO:0007669"/>
    <property type="project" value="TreeGrafter"/>
</dbReference>
<evidence type="ECO:0000313" key="5">
    <source>
        <dbReference type="EMBL" id="RLN65132.1"/>
    </source>
</evidence>
<evidence type="ECO:0000256" key="3">
    <source>
        <dbReference type="SAM" id="MobiDB-lite"/>
    </source>
</evidence>
<protein>
    <recommendedName>
        <fullName evidence="4">Serine/threonine-protein phosphatase 4 regulatory subunit 3-like central domain-containing protein</fullName>
    </recommendedName>
</protein>